<evidence type="ECO:0000256" key="3">
    <source>
        <dbReference type="ARBA" id="ARBA00022946"/>
    </source>
</evidence>
<keyword evidence="2" id="KW-0804">Transcription</keyword>
<dbReference type="Gene3D" id="1.25.70.10">
    <property type="entry name" value="Transcription termination factor 3, mitochondrial"/>
    <property type="match status" value="1"/>
</dbReference>
<keyword evidence="2" id="KW-0805">Transcription regulation</keyword>
<sequence>MFNFVCKTLLLHYGRRYTITSSSNYTVFSAFPIFIKWFSNTTTAPNTSNQHSFAVSYLINSCGFSPQSALSASKRVHFDSPEKAESVIDLFKSHGFSETQVLKVIRAHPQVLCSSPEDTLLPKLQFFYSKGFSGPEIAKIFSACPTLLLRSVENHLVPSFNDLNDLFQSSERTVAVLKCCPYLLHHDIESWIGHVFNILRDIGVPEPNIVLYFTVRPRFFKTSLDSFRDTVEAVKEIGFSPLHSQFILAVVAKEYSQINWESKVEIYRRWGWSDEEFSAAFRKNPKCMLSSTKKIMTVMDFLVNKMDLEPSVVANRPDVIPLSMEKRFIPRAAVFQFLVSKGLIERKDTNLITFFTLPEKSFLRKFVKSFDEAPELLKLYEEKLGRMVERSVSKERDA</sequence>
<keyword evidence="5" id="KW-1185">Reference proteome</keyword>
<evidence type="ECO:0000256" key="1">
    <source>
        <dbReference type="ARBA" id="ARBA00007692"/>
    </source>
</evidence>
<dbReference type="PANTHER" id="PTHR13068">
    <property type="entry name" value="CGI-12 PROTEIN-RELATED"/>
    <property type="match status" value="1"/>
</dbReference>
<dbReference type="Proteomes" id="UP000827721">
    <property type="component" value="Unassembled WGS sequence"/>
</dbReference>
<organism evidence="4 5">
    <name type="scientific">Xanthoceras sorbifolium</name>
    <dbReference type="NCBI Taxonomy" id="99658"/>
    <lineage>
        <taxon>Eukaryota</taxon>
        <taxon>Viridiplantae</taxon>
        <taxon>Streptophyta</taxon>
        <taxon>Embryophyta</taxon>
        <taxon>Tracheophyta</taxon>
        <taxon>Spermatophyta</taxon>
        <taxon>Magnoliopsida</taxon>
        <taxon>eudicotyledons</taxon>
        <taxon>Gunneridae</taxon>
        <taxon>Pentapetalae</taxon>
        <taxon>rosids</taxon>
        <taxon>malvids</taxon>
        <taxon>Sapindales</taxon>
        <taxon>Sapindaceae</taxon>
        <taxon>Xanthoceroideae</taxon>
        <taxon>Xanthoceras</taxon>
    </lineage>
</organism>
<keyword evidence="2" id="KW-0806">Transcription termination</keyword>
<dbReference type="InterPro" id="IPR003690">
    <property type="entry name" value="MTERF"/>
</dbReference>
<gene>
    <name evidence="4" type="ORF">JRO89_XS03G0181000</name>
</gene>
<dbReference type="InterPro" id="IPR038538">
    <property type="entry name" value="MTERF_sf"/>
</dbReference>
<proteinExistence type="inferred from homology"/>
<comment type="similarity">
    <text evidence="1">Belongs to the mTERF family.</text>
</comment>
<evidence type="ECO:0000256" key="2">
    <source>
        <dbReference type="ARBA" id="ARBA00022472"/>
    </source>
</evidence>
<name>A0ABQ8IAH7_9ROSI</name>
<reference evidence="4 5" key="1">
    <citation type="submission" date="2021-02" db="EMBL/GenBank/DDBJ databases">
        <title>Plant Genome Project.</title>
        <authorList>
            <person name="Zhang R.-G."/>
        </authorList>
    </citation>
    <scope>NUCLEOTIDE SEQUENCE [LARGE SCALE GENOMIC DNA]</scope>
    <source>
        <tissue evidence="4">Leaves</tissue>
    </source>
</reference>
<evidence type="ECO:0000313" key="5">
    <source>
        <dbReference type="Proteomes" id="UP000827721"/>
    </source>
</evidence>
<dbReference type="PANTHER" id="PTHR13068:SF166">
    <property type="entry name" value="TRANSCRIPTION TERMINATION FACTOR MTERF15, MITOCHONDRIAL-LIKE"/>
    <property type="match status" value="1"/>
</dbReference>
<protein>
    <submittedName>
        <fullName evidence="4">Uncharacterized protein</fullName>
    </submittedName>
</protein>
<dbReference type="SMART" id="SM00733">
    <property type="entry name" value="Mterf"/>
    <property type="match status" value="7"/>
</dbReference>
<comment type="caution">
    <text evidence="4">The sequence shown here is derived from an EMBL/GenBank/DDBJ whole genome shotgun (WGS) entry which is preliminary data.</text>
</comment>
<evidence type="ECO:0000313" key="4">
    <source>
        <dbReference type="EMBL" id="KAH7573615.1"/>
    </source>
</evidence>
<keyword evidence="3" id="KW-0809">Transit peptide</keyword>
<dbReference type="Pfam" id="PF02536">
    <property type="entry name" value="mTERF"/>
    <property type="match status" value="1"/>
</dbReference>
<accession>A0ABQ8IAH7</accession>
<dbReference type="EMBL" id="JAFEMO010000003">
    <property type="protein sequence ID" value="KAH7573615.1"/>
    <property type="molecule type" value="Genomic_DNA"/>
</dbReference>